<evidence type="ECO:0000256" key="2">
    <source>
        <dbReference type="ARBA" id="ARBA00006012"/>
    </source>
</evidence>
<comment type="subcellular location">
    <subcellularLocation>
        <location evidence="1">Cell membrane</location>
        <topology evidence="1">Multi-pass membrane protein</topology>
    </subcellularLocation>
</comment>
<dbReference type="InterPro" id="IPR017871">
    <property type="entry name" value="ABC_transporter-like_CS"/>
</dbReference>
<feature type="domain" description="ABC transporter" evidence="15">
    <location>
        <begin position="201"/>
        <end position="447"/>
    </location>
</feature>
<evidence type="ECO:0000259" key="15">
    <source>
        <dbReference type="PROSITE" id="PS50893"/>
    </source>
</evidence>
<dbReference type="SUPFAM" id="SSF52540">
    <property type="entry name" value="P-loop containing nucleoside triphosphate hydrolases"/>
    <property type="match status" value="2"/>
</dbReference>
<dbReference type="InterPro" id="IPR034003">
    <property type="entry name" value="ABCG_PDR_2"/>
</dbReference>
<evidence type="ECO:0000256" key="1">
    <source>
        <dbReference type="ARBA" id="ARBA00004651"/>
    </source>
</evidence>
<dbReference type="Proteomes" id="UP000249056">
    <property type="component" value="Unassembled WGS sequence"/>
</dbReference>
<feature type="transmembrane region" description="Helical" evidence="14">
    <location>
        <begin position="1279"/>
        <end position="1305"/>
    </location>
</feature>
<evidence type="ECO:0000256" key="12">
    <source>
        <dbReference type="ARBA" id="ARBA00047823"/>
    </source>
</evidence>
<sequence>MFYTHGERMYAERAAEGREGAQIPLHSDNYRGELVQIEDRSSSEGETNNNGTWGENEQGGPVNCSAAMQDYDQLRQQLTRLSRTRSQKSVATARRNSSVLKRILTNASRRSQVTAGEDIEEYEEEKKVEETAVEDEDEFILGDFLKDGHFEKRNTRGSAKKVGVVYKNLTVQGVGATSTYVKTLPSAIMGTFGPDLYKLLSRFIPALPKPGSHGQKRDLIHDFTGCVRDGEMLLVLGRPGSGCSTFLKAISNKRGDYAGVTGEVSYGGISAEEQAKHYRGEVNYNEEDDQHFPSLTVEQTLDFSLLNKTKKHEKGDIPTIITALLKMFGISHTRHTLVGDAFVRGVSGGERKRVSIAETLATKSTVVSWDNSTRGLDASTALDYANSLRVMTDISNRTTLVTLYQAGEQIYELMDKVLVIDEGRMVYSGPAGDAKNYFERLGYYCPPRQTTADFLTACTDPGERRFQEDFQGPIPRGPVELEKAFRESEDYKLLLEDVASYERMLQETDHADARQFKASVEETKSKTVGPLSPYTVSFFRQVYACTKREIELTLGDKTTLYTKFFIIISNSLIVGSLFYGQPTNTLGNFSRGGTLFFSILFLGWLQLSELMKAVGGRPIIARHRDYAFYRPSAVVVARVVQDFPLLLIQVIPFSIVVYFITGLDVDAGKYFIYVLFIYLTTICITSLYRMFAAVSPSIDDAVRFSGIGLNLLIIYTGYVIPKPQLVSDYIWFGWLYYINPLSYSFEAVISDEFYNRNIPCAPDQIVPSGPGYTNPEFQGCASTGAEVGSLSVPGSRYLEESFNYSRSHLWRNFGVVIAWTVLYILVTAIAAEVFDFTSSGGGALEFKRSKAAKNKVKAENSTPDEENPSSSADPAATSGASSSNTLEPPQEEALRDISGSESIFTWENVEYTVPYLGGERKLLNKVNGYAKPGLMVALMGASGAGKTTLLNTLSQRQKTGVVAGDMLVDGRPLGTEFQRGTGFCEQMDLHDGTATVREALEFSAILRQEYAVPKAEKKLNMLIRSLIFSNYRTCKMLCLIFYCFLDEPTSGLDSQSAYSIVRFLKKLSAAGQAIVCTIHQPSSVLIQEFDMILALNPGGNTFYFGPVGENGSAVVKYFADRGVHCPPQKNIAEFILETAAKGGKRRNGKRLNWNEEWLSSEENKHLMQEIERLKAERGQVAAPEANSQREFASPVGLQTRELTKRLFVQYWRDPSYLYGKLFTSVIIGIFNGFTFWQLGYSITDMQDRMFTSFLILLIPPTIVNAVFLFQASWGQWICAFAPSFTVISNVLPFFFVMFSLFNGVVRPYAQLSVFWRYWLYYLNPATYWIGGVIAATLSNVPVQCASNEAAYFNPPSGQSCSSYAGDFVTSAGVGYLTNPDATAKCGYCPYASGEEYMRTLNVSPRDKWRYFGIFLGFCVSNWALVYFFIYTVRIRGWSFGFASLFRGLGKLVDKIKNAFKGKGKKSASGSE</sequence>
<feature type="domain" description="ABC transporter" evidence="15">
    <location>
        <begin position="904"/>
        <end position="1122"/>
    </location>
</feature>
<evidence type="ECO:0000313" key="16">
    <source>
        <dbReference type="EMBL" id="RAL65197.1"/>
    </source>
</evidence>
<evidence type="ECO:0000256" key="13">
    <source>
        <dbReference type="SAM" id="MobiDB-lite"/>
    </source>
</evidence>
<keyword evidence="5 14" id="KW-0812">Transmembrane</keyword>
<dbReference type="OrthoDB" id="245989at2759"/>
<feature type="region of interest" description="Disordered" evidence="13">
    <location>
        <begin position="853"/>
        <end position="894"/>
    </location>
</feature>
<dbReference type="Pfam" id="PF01061">
    <property type="entry name" value="ABC2_membrane"/>
    <property type="match status" value="2"/>
</dbReference>
<evidence type="ECO:0000256" key="14">
    <source>
        <dbReference type="SAM" id="Phobius"/>
    </source>
</evidence>
<evidence type="ECO:0000256" key="5">
    <source>
        <dbReference type="ARBA" id="ARBA00022692"/>
    </source>
</evidence>
<dbReference type="GO" id="GO:0005524">
    <property type="term" value="F:ATP binding"/>
    <property type="evidence" value="ECO:0007669"/>
    <property type="project" value="UniProtKB-KW"/>
</dbReference>
<organism evidence="16 17">
    <name type="scientific">Monilinia fructigena</name>
    <dbReference type="NCBI Taxonomy" id="38457"/>
    <lineage>
        <taxon>Eukaryota</taxon>
        <taxon>Fungi</taxon>
        <taxon>Dikarya</taxon>
        <taxon>Ascomycota</taxon>
        <taxon>Pezizomycotina</taxon>
        <taxon>Leotiomycetes</taxon>
        <taxon>Helotiales</taxon>
        <taxon>Sclerotiniaceae</taxon>
        <taxon>Monilinia</taxon>
    </lineage>
</organism>
<gene>
    <name evidence="16" type="ORF">DID88_001303</name>
</gene>
<evidence type="ECO:0000256" key="3">
    <source>
        <dbReference type="ARBA" id="ARBA00022448"/>
    </source>
</evidence>
<feature type="transmembrane region" description="Helical" evidence="14">
    <location>
        <begin position="701"/>
        <end position="720"/>
    </location>
</feature>
<keyword evidence="17" id="KW-1185">Reference proteome</keyword>
<comment type="caution">
    <text evidence="16">The sequence shown here is derived from an EMBL/GenBank/DDBJ whole genome shotgun (WGS) entry which is preliminary data.</text>
</comment>
<feature type="transmembrane region" description="Helical" evidence="14">
    <location>
        <begin position="643"/>
        <end position="663"/>
    </location>
</feature>
<reference evidence="16 17" key="1">
    <citation type="submission" date="2018-06" db="EMBL/GenBank/DDBJ databases">
        <title>Genome Sequence of the Brown Rot Fungal Pathogen Monilinia fructigena.</title>
        <authorList>
            <person name="Landi L."/>
            <person name="De Miccolis Angelini R.M."/>
            <person name="Pollastro S."/>
            <person name="Abate D."/>
            <person name="Faretra F."/>
            <person name="Romanazzi G."/>
        </authorList>
    </citation>
    <scope>NUCLEOTIDE SEQUENCE [LARGE SCALE GENOMIC DNA]</scope>
    <source>
        <strain evidence="16 17">Mfrg269</strain>
    </source>
</reference>
<name>A0A395IY41_9HELO</name>
<dbReference type="Pfam" id="PF00005">
    <property type="entry name" value="ABC_tran"/>
    <property type="match status" value="2"/>
</dbReference>
<dbReference type="GO" id="GO:0016887">
    <property type="term" value="F:ATP hydrolysis activity"/>
    <property type="evidence" value="ECO:0007669"/>
    <property type="project" value="InterPro"/>
</dbReference>
<dbReference type="InterPro" id="IPR003593">
    <property type="entry name" value="AAA+_ATPase"/>
</dbReference>
<keyword evidence="6" id="KW-0677">Repeat</keyword>
<keyword evidence="3" id="KW-0813">Transport</keyword>
<dbReference type="InterPro" id="IPR027417">
    <property type="entry name" value="P-loop_NTPase"/>
</dbReference>
<dbReference type="Pfam" id="PF06422">
    <property type="entry name" value="PDR_CDR"/>
    <property type="match status" value="1"/>
</dbReference>
<dbReference type="CDD" id="cd03232">
    <property type="entry name" value="ABCG_PDR_domain2"/>
    <property type="match status" value="1"/>
</dbReference>
<dbReference type="PROSITE" id="PS00211">
    <property type="entry name" value="ABC_TRANSPORTER_1"/>
    <property type="match status" value="1"/>
</dbReference>
<dbReference type="PANTHER" id="PTHR19241">
    <property type="entry name" value="ATP-BINDING CASSETTE TRANSPORTER"/>
    <property type="match status" value="1"/>
</dbReference>
<dbReference type="GO" id="GO:0140359">
    <property type="term" value="F:ABC-type transporter activity"/>
    <property type="evidence" value="ECO:0007669"/>
    <property type="project" value="InterPro"/>
</dbReference>
<feature type="transmembrane region" description="Helical" evidence="14">
    <location>
        <begin position="589"/>
        <end position="607"/>
    </location>
</feature>
<dbReference type="CDD" id="cd03233">
    <property type="entry name" value="ABCG_PDR_domain1"/>
    <property type="match status" value="1"/>
</dbReference>
<proteinExistence type="inferred from homology"/>
<evidence type="ECO:0000256" key="11">
    <source>
        <dbReference type="ARBA" id="ARBA00023180"/>
    </source>
</evidence>
<feature type="transmembrane region" description="Helical" evidence="14">
    <location>
        <begin position="560"/>
        <end position="580"/>
    </location>
</feature>
<feature type="compositionally biased region" description="Low complexity" evidence="13">
    <location>
        <begin position="44"/>
        <end position="60"/>
    </location>
</feature>
<keyword evidence="8" id="KW-0067">ATP-binding</keyword>
<dbReference type="SMART" id="SM00382">
    <property type="entry name" value="AAA"/>
    <property type="match status" value="2"/>
</dbReference>
<evidence type="ECO:0000313" key="17">
    <source>
        <dbReference type="Proteomes" id="UP000249056"/>
    </source>
</evidence>
<dbReference type="Pfam" id="PF14510">
    <property type="entry name" value="ABC_trans_N"/>
    <property type="match status" value="1"/>
</dbReference>
<dbReference type="InterPro" id="IPR029481">
    <property type="entry name" value="ABC_trans_N"/>
</dbReference>
<evidence type="ECO:0000256" key="8">
    <source>
        <dbReference type="ARBA" id="ARBA00022840"/>
    </source>
</evidence>
<dbReference type="InterPro" id="IPR013525">
    <property type="entry name" value="ABC2_TM"/>
</dbReference>
<dbReference type="PROSITE" id="PS50893">
    <property type="entry name" value="ABC_TRANSPORTER_2"/>
    <property type="match status" value="2"/>
</dbReference>
<protein>
    <recommendedName>
        <fullName evidence="15">ABC transporter domain-containing protein</fullName>
    </recommendedName>
</protein>
<evidence type="ECO:0000256" key="6">
    <source>
        <dbReference type="ARBA" id="ARBA00022737"/>
    </source>
</evidence>
<feature type="transmembrane region" description="Helical" evidence="14">
    <location>
        <begin position="1250"/>
        <end position="1273"/>
    </location>
</feature>
<accession>A0A395IY41</accession>
<dbReference type="InterPro" id="IPR034001">
    <property type="entry name" value="ABCG_PDR_1"/>
</dbReference>
<keyword evidence="10 14" id="KW-0472">Membrane</keyword>
<dbReference type="EMBL" id="QKRW01000011">
    <property type="protein sequence ID" value="RAL65197.1"/>
    <property type="molecule type" value="Genomic_DNA"/>
</dbReference>
<dbReference type="InterPro" id="IPR010929">
    <property type="entry name" value="PDR_CDR_ABC"/>
</dbReference>
<feature type="transmembrane region" description="Helical" evidence="14">
    <location>
        <begin position="1216"/>
        <end position="1238"/>
    </location>
</feature>
<dbReference type="GO" id="GO:0005886">
    <property type="term" value="C:plasma membrane"/>
    <property type="evidence" value="ECO:0007669"/>
    <property type="project" value="UniProtKB-SubCell"/>
</dbReference>
<feature type="transmembrane region" description="Helical" evidence="14">
    <location>
        <begin position="809"/>
        <end position="831"/>
    </location>
</feature>
<evidence type="ECO:0000256" key="4">
    <source>
        <dbReference type="ARBA" id="ARBA00022475"/>
    </source>
</evidence>
<evidence type="ECO:0000256" key="7">
    <source>
        <dbReference type="ARBA" id="ARBA00022741"/>
    </source>
</evidence>
<keyword evidence="9 14" id="KW-1133">Transmembrane helix</keyword>
<feature type="transmembrane region" description="Helical" evidence="14">
    <location>
        <begin position="1408"/>
        <end position="1429"/>
    </location>
</feature>
<feature type="transmembrane region" description="Helical" evidence="14">
    <location>
        <begin position="670"/>
        <end position="689"/>
    </location>
</feature>
<dbReference type="Gene3D" id="3.40.50.300">
    <property type="entry name" value="P-loop containing nucleotide triphosphate hydrolases"/>
    <property type="match status" value="3"/>
</dbReference>
<feature type="transmembrane region" description="Helical" evidence="14">
    <location>
        <begin position="1317"/>
        <end position="1337"/>
    </location>
</feature>
<evidence type="ECO:0000256" key="10">
    <source>
        <dbReference type="ARBA" id="ARBA00023136"/>
    </source>
</evidence>
<feature type="compositionally biased region" description="Polar residues" evidence="13">
    <location>
        <begin position="868"/>
        <end position="887"/>
    </location>
</feature>
<comment type="catalytic activity">
    <reaction evidence="12">
        <text>voriconazole(in) + ATP + H2O = voriconazole(out) + ADP + phosphate + H(+)</text>
        <dbReference type="Rhea" id="RHEA:61912"/>
        <dbReference type="ChEBI" id="CHEBI:10023"/>
        <dbReference type="ChEBI" id="CHEBI:15377"/>
        <dbReference type="ChEBI" id="CHEBI:15378"/>
        <dbReference type="ChEBI" id="CHEBI:30616"/>
        <dbReference type="ChEBI" id="CHEBI:43474"/>
        <dbReference type="ChEBI" id="CHEBI:456216"/>
    </reaction>
    <physiologicalReaction direction="left-to-right" evidence="12">
        <dbReference type="Rhea" id="RHEA:61913"/>
    </physiologicalReaction>
</comment>
<dbReference type="InterPro" id="IPR003439">
    <property type="entry name" value="ABC_transporter-like_ATP-bd"/>
</dbReference>
<keyword evidence="11" id="KW-0325">Glycoprotein</keyword>
<comment type="similarity">
    <text evidence="2">Belongs to the ABC transporter superfamily. ABCG family. PDR (TC 3.A.1.205) subfamily.</text>
</comment>
<feature type="region of interest" description="Disordered" evidence="13">
    <location>
        <begin position="39"/>
        <end position="64"/>
    </location>
</feature>
<dbReference type="FunFam" id="3.40.50.300:FF:001650">
    <property type="entry name" value="ABC drug exporter AtrF"/>
    <property type="match status" value="1"/>
</dbReference>
<keyword evidence="4" id="KW-1003">Cell membrane</keyword>
<evidence type="ECO:0000256" key="9">
    <source>
        <dbReference type="ARBA" id="ARBA00022989"/>
    </source>
</evidence>
<keyword evidence="7" id="KW-0547">Nucleotide-binding</keyword>